<evidence type="ECO:0000256" key="4">
    <source>
        <dbReference type="SAM" id="Phobius"/>
    </source>
</evidence>
<feature type="transmembrane region" description="Helical" evidence="4">
    <location>
        <begin position="125"/>
        <end position="149"/>
    </location>
</feature>
<feature type="transmembrane region" description="Helical" evidence="4">
    <location>
        <begin position="311"/>
        <end position="336"/>
    </location>
</feature>
<evidence type="ECO:0000256" key="2">
    <source>
        <dbReference type="ARBA" id="ARBA00006727"/>
    </source>
</evidence>
<dbReference type="GO" id="GO:0022857">
    <property type="term" value="F:transmembrane transporter activity"/>
    <property type="evidence" value="ECO:0007669"/>
    <property type="project" value="InterPro"/>
</dbReference>
<reference evidence="7" key="1">
    <citation type="submission" date="2016-03" db="EMBL/GenBank/DDBJ databases">
        <authorList>
            <person name="Devillers H."/>
        </authorList>
    </citation>
    <scope>NUCLEOTIDE SEQUENCE [LARGE SCALE GENOMIC DNA]</scope>
</reference>
<dbReference type="PANTHER" id="PTHR11360:SF177">
    <property type="entry name" value="RIBOFLAVIN TRANSPORTER MCH5"/>
    <property type="match status" value="1"/>
</dbReference>
<dbReference type="InterPro" id="IPR050327">
    <property type="entry name" value="Proton-linked_MCT"/>
</dbReference>
<feature type="transmembrane region" description="Helical" evidence="4">
    <location>
        <begin position="473"/>
        <end position="495"/>
    </location>
</feature>
<dbReference type="InterPro" id="IPR036259">
    <property type="entry name" value="MFS_trans_sf"/>
</dbReference>
<evidence type="ECO:0000256" key="1">
    <source>
        <dbReference type="ARBA" id="ARBA00004141"/>
    </source>
</evidence>
<feature type="transmembrane region" description="Helical" evidence="4">
    <location>
        <begin position="409"/>
        <end position="430"/>
    </location>
</feature>
<dbReference type="GO" id="GO:0032218">
    <property type="term" value="P:riboflavin transport"/>
    <property type="evidence" value="ECO:0007669"/>
    <property type="project" value="TreeGrafter"/>
</dbReference>
<proteinExistence type="inferred from homology"/>
<feature type="compositionally biased region" description="Basic and acidic residues" evidence="3">
    <location>
        <begin position="1"/>
        <end position="17"/>
    </location>
</feature>
<evidence type="ECO:0000256" key="3">
    <source>
        <dbReference type="SAM" id="MobiDB-lite"/>
    </source>
</evidence>
<dbReference type="Proteomes" id="UP000191024">
    <property type="component" value="Chromosome C"/>
</dbReference>
<dbReference type="AlphaFoldDB" id="A0A1G4J5S5"/>
<protein>
    <submittedName>
        <fullName evidence="6">LAMI_0C09516g1_1</fullName>
    </submittedName>
</protein>
<feature type="transmembrane region" description="Helical" evidence="4">
    <location>
        <begin position="179"/>
        <end position="201"/>
    </location>
</feature>
<feature type="domain" description="Major facilitator superfamily (MFS) profile" evidence="5">
    <location>
        <begin position="85"/>
        <end position="503"/>
    </location>
</feature>
<evidence type="ECO:0000313" key="6">
    <source>
        <dbReference type="EMBL" id="SCU84942.1"/>
    </source>
</evidence>
<evidence type="ECO:0000313" key="7">
    <source>
        <dbReference type="Proteomes" id="UP000191024"/>
    </source>
</evidence>
<keyword evidence="7" id="KW-1185">Reference proteome</keyword>
<dbReference type="CDD" id="cd17352">
    <property type="entry name" value="MFS_MCT_SLC16"/>
    <property type="match status" value="1"/>
</dbReference>
<sequence>MEVTEGKSHMEQTKQFENDASGTSSGRELEYELMEKPKKNGGLEPEHENLNVNVVQRNTDGQDDDDDDDYNDDDDTDDFPEGGFRAWIVVLGCFFGLTTTFGMVNTMSVMETYIQSHQLAKVPSATIGWIFSLMLFLNFGTCIFSGSYFDRNGARSPLIVGSCVQFAGTVATANATKTWHFILAFSIVFGLGNGILVSPLVSAPAHYFRRRRGLATALASSGGSIGGIVYPILQRKCFAMESDSSEYYGFVWGMRYTSFLNLGLNILAILLVRERLPNVETDPEETRFGKFRRVFDTYVLKSFDVSSFKDLRYVFCVLGTMFGEISITGGLTYYGAYVIMRGYTNSDAYLLIMVINALGIPGRWLPGYFSDRYGRFNVAIVTLILLTIMILVLWLPFGKSLPCLYAISAMYGFTSGSIFSLLPVCCGQISKTSEFGRRWSTMYGMVSVGILAGVPITGAIIGPDKTPSGYDHYVIWVGMLTLVSAICFIISRYFAVGLKLVRF</sequence>
<feature type="transmembrane region" description="Helical" evidence="4">
    <location>
        <begin position="442"/>
        <end position="461"/>
    </location>
</feature>
<evidence type="ECO:0000259" key="5">
    <source>
        <dbReference type="PROSITE" id="PS50850"/>
    </source>
</evidence>
<feature type="transmembrane region" description="Helical" evidence="4">
    <location>
        <begin position="348"/>
        <end position="366"/>
    </location>
</feature>
<keyword evidence="4" id="KW-0472">Membrane</keyword>
<accession>A0A1G4J5S5</accession>
<feature type="transmembrane region" description="Helical" evidence="4">
    <location>
        <begin position="84"/>
        <end position="104"/>
    </location>
</feature>
<dbReference type="Gene3D" id="1.20.1250.20">
    <property type="entry name" value="MFS general substrate transporter like domains"/>
    <property type="match status" value="2"/>
</dbReference>
<feature type="transmembrane region" description="Helical" evidence="4">
    <location>
        <begin position="253"/>
        <end position="272"/>
    </location>
</feature>
<dbReference type="GO" id="GO:0016020">
    <property type="term" value="C:membrane"/>
    <property type="evidence" value="ECO:0007669"/>
    <property type="project" value="UniProtKB-SubCell"/>
</dbReference>
<feature type="compositionally biased region" description="Acidic residues" evidence="3">
    <location>
        <begin position="61"/>
        <end position="76"/>
    </location>
</feature>
<dbReference type="OrthoDB" id="6509908at2759"/>
<feature type="transmembrane region" description="Helical" evidence="4">
    <location>
        <begin position="213"/>
        <end position="233"/>
    </location>
</feature>
<dbReference type="SUPFAM" id="SSF103473">
    <property type="entry name" value="MFS general substrate transporter"/>
    <property type="match status" value="1"/>
</dbReference>
<keyword evidence="4" id="KW-0812">Transmembrane</keyword>
<dbReference type="PROSITE" id="PS50850">
    <property type="entry name" value="MFS"/>
    <property type="match status" value="1"/>
</dbReference>
<organism evidence="6 7">
    <name type="scientific">Lachancea mirantina</name>
    <dbReference type="NCBI Taxonomy" id="1230905"/>
    <lineage>
        <taxon>Eukaryota</taxon>
        <taxon>Fungi</taxon>
        <taxon>Dikarya</taxon>
        <taxon>Ascomycota</taxon>
        <taxon>Saccharomycotina</taxon>
        <taxon>Saccharomycetes</taxon>
        <taxon>Saccharomycetales</taxon>
        <taxon>Saccharomycetaceae</taxon>
        <taxon>Lachancea</taxon>
    </lineage>
</organism>
<dbReference type="PANTHER" id="PTHR11360">
    <property type="entry name" value="MONOCARBOXYLATE TRANSPORTER"/>
    <property type="match status" value="1"/>
</dbReference>
<dbReference type="InterPro" id="IPR020846">
    <property type="entry name" value="MFS_dom"/>
</dbReference>
<feature type="transmembrane region" description="Helical" evidence="4">
    <location>
        <begin position="378"/>
        <end position="397"/>
    </location>
</feature>
<feature type="region of interest" description="Disordered" evidence="3">
    <location>
        <begin position="57"/>
        <end position="76"/>
    </location>
</feature>
<dbReference type="InterPro" id="IPR011701">
    <property type="entry name" value="MFS"/>
</dbReference>
<keyword evidence="4" id="KW-1133">Transmembrane helix</keyword>
<dbReference type="Pfam" id="PF07690">
    <property type="entry name" value="MFS_1"/>
    <property type="match status" value="1"/>
</dbReference>
<comment type="subcellular location">
    <subcellularLocation>
        <location evidence="1">Membrane</location>
        <topology evidence="1">Multi-pass membrane protein</topology>
    </subcellularLocation>
</comment>
<gene>
    <name evidence="6" type="ORF">LAMI_0C09516G</name>
</gene>
<feature type="compositionally biased region" description="Basic and acidic residues" evidence="3">
    <location>
        <begin position="27"/>
        <end position="38"/>
    </location>
</feature>
<comment type="similarity">
    <text evidence="2">Belongs to the major facilitator superfamily. Monocarboxylate porter (TC 2.A.1.13) family.</text>
</comment>
<feature type="region of interest" description="Disordered" evidence="3">
    <location>
        <begin position="1"/>
        <end position="52"/>
    </location>
</feature>
<name>A0A1G4J5S5_9SACH</name>
<dbReference type="EMBL" id="LT598466">
    <property type="protein sequence ID" value="SCU84942.1"/>
    <property type="molecule type" value="Genomic_DNA"/>
</dbReference>